<evidence type="ECO:0000313" key="2">
    <source>
        <dbReference type="EMBL" id="AYG00619.1"/>
    </source>
</evidence>
<evidence type="ECO:0000259" key="1">
    <source>
        <dbReference type="PROSITE" id="PS50930"/>
    </source>
</evidence>
<dbReference type="GO" id="GO:0003677">
    <property type="term" value="F:DNA binding"/>
    <property type="evidence" value="ECO:0007669"/>
    <property type="project" value="InterPro"/>
</dbReference>
<dbReference type="KEGG" id="lact:D7I46_05635"/>
<evidence type="ECO:0000313" key="3">
    <source>
        <dbReference type="Proteomes" id="UP000269374"/>
    </source>
</evidence>
<sequence>MNSVMIDAEFYAGNRLESFVLQAEEKLEIKNKIYTTRVFYNHEDAYRYLQTYHNEIKACFIKIATRRELEILKKMQNLKTQAFFMIYTDNPELNSELLAFTISQLWTHMTIKSEHDDEIKKMIEKVLAYTFTNNLKTVEISGYPVAVDSILYIVSDKIHRNYLKAVTKDNECLIRGTIAEVKNKIPDLISLGRGLLVNPKKIRHIEADGLTLSFEQSLVKIKAPASCKKELRSLKSHDK</sequence>
<reference evidence="2 3" key="1">
    <citation type="submission" date="2018-09" db="EMBL/GenBank/DDBJ databases">
        <title>Genome sequencing of strain 1JSPR-7.</title>
        <authorList>
            <person name="Heo J."/>
            <person name="Kim S.-J."/>
            <person name="Kwon S.-W."/>
        </authorList>
    </citation>
    <scope>NUCLEOTIDE SEQUENCE [LARGE SCALE GENOMIC DNA]</scope>
    <source>
        <strain evidence="2 3">1JSPR-7</strain>
    </source>
</reference>
<protein>
    <submittedName>
        <fullName evidence="2">LytTR family transcriptional regulator</fullName>
    </submittedName>
</protein>
<organism evidence="2 3">
    <name type="scientific">Lactococcus allomyrinae</name>
    <dbReference type="NCBI Taxonomy" id="2419773"/>
    <lineage>
        <taxon>Bacteria</taxon>
        <taxon>Bacillati</taxon>
        <taxon>Bacillota</taxon>
        <taxon>Bacilli</taxon>
        <taxon>Lactobacillales</taxon>
        <taxon>Streptococcaceae</taxon>
        <taxon>Lactococcus</taxon>
    </lineage>
</organism>
<dbReference type="Pfam" id="PF04397">
    <property type="entry name" value="LytTR"/>
    <property type="match status" value="1"/>
</dbReference>
<name>A0A387BGV6_9LACT</name>
<dbReference type="AlphaFoldDB" id="A0A387BGV6"/>
<gene>
    <name evidence="2" type="ORF">D7I46_05635</name>
</gene>
<dbReference type="InterPro" id="IPR007492">
    <property type="entry name" value="LytTR_DNA-bd_dom"/>
</dbReference>
<dbReference type="PROSITE" id="PS50930">
    <property type="entry name" value="HTH_LYTTR"/>
    <property type="match status" value="1"/>
</dbReference>
<dbReference type="OrthoDB" id="2241884at2"/>
<keyword evidence="3" id="KW-1185">Reference proteome</keyword>
<proteinExistence type="predicted"/>
<dbReference type="Proteomes" id="UP000269374">
    <property type="component" value="Chromosome"/>
</dbReference>
<dbReference type="EMBL" id="CP032627">
    <property type="protein sequence ID" value="AYG00619.1"/>
    <property type="molecule type" value="Genomic_DNA"/>
</dbReference>
<feature type="domain" description="HTH LytTR-type" evidence="1">
    <location>
        <begin position="133"/>
        <end position="239"/>
    </location>
</feature>
<dbReference type="Gene3D" id="2.40.50.1020">
    <property type="entry name" value="LytTr DNA-binding domain"/>
    <property type="match status" value="1"/>
</dbReference>
<accession>A0A387BGV6</accession>
<dbReference type="RefSeq" id="WP_120772007.1">
    <property type="nucleotide sequence ID" value="NZ_CP032627.1"/>
</dbReference>
<dbReference type="SMART" id="SM00850">
    <property type="entry name" value="LytTR"/>
    <property type="match status" value="1"/>
</dbReference>